<keyword evidence="2" id="KW-0238">DNA-binding</keyword>
<sequence length="534" mass="61192">MEKQQQTGQKRKKVDIPIAKKLQIIDDLENGMSTKEVMVKHNISSRSTVTSIRQSKQKIREQASQSHHAIGKRMRFKMPRYPKVDEALFIWFLQKRQQHVPVSQEMLQVQAQTFFNKIVGEGEFGSRGYIEKFIQRHEIRVLKITGEKLSSNVAAIEGYVQNFSKKVRDKQLSPCQIFNADESGLFFKNTPTSTYVDKGATSAPGRKVAKERVTFMPCSNMDGSLKLPLMLIGKSQKPRALKHVRQLPVYYKASKNAWMTQFLFKNWFFDEFVPRVTKFLEDSNLPVEAVLVLDNCSAHFTGGDLQTRDGKIWTEFLPPNTTAIVQPMDQNIIQMIKLRYRKTLMQEMMGRPGDFHENVKNINIKDAMFWVAEAWDSVPSDAIRKSWNMLYDPVQIEDEDDEPLSVLREKLQNISKKLLENRAVDEEDEDCEVLKDDDIVDSVLNPDKDINSYNLADSTLSAAEDVNCSIDTVNLEGAPDDDNSPVVTDEAAINGLNLVLRYAEENGWSINTQFRLRQMRLDIFEKTAGARLSH</sequence>
<dbReference type="GeneID" id="134290769"/>
<proteinExistence type="predicted"/>
<dbReference type="RefSeq" id="XP_062713950.1">
    <property type="nucleotide sequence ID" value="XM_062857966.1"/>
</dbReference>
<keyword evidence="5" id="KW-1185">Reference proteome</keyword>
<protein>
    <recommendedName>
        <fullName evidence="3">HTH CENPB-type domain-containing protein</fullName>
    </recommendedName>
</protein>
<evidence type="ECO:0000313" key="5">
    <source>
        <dbReference type="Proteomes" id="UP000069940"/>
    </source>
</evidence>
<dbReference type="PANTHER" id="PTHR19303">
    <property type="entry name" value="TRANSPOSON"/>
    <property type="match status" value="1"/>
</dbReference>
<reference evidence="5" key="1">
    <citation type="journal article" date="2015" name="Proc. Natl. Acad. Sci. U.S.A.">
        <title>Genome sequence of the Asian Tiger mosquito, Aedes albopictus, reveals insights into its biology, genetics, and evolution.</title>
        <authorList>
            <person name="Chen X.G."/>
            <person name="Jiang X."/>
            <person name="Gu J."/>
            <person name="Xu M."/>
            <person name="Wu Y."/>
            <person name="Deng Y."/>
            <person name="Zhang C."/>
            <person name="Bonizzoni M."/>
            <person name="Dermauw W."/>
            <person name="Vontas J."/>
            <person name="Armbruster P."/>
            <person name="Huang X."/>
            <person name="Yang Y."/>
            <person name="Zhang H."/>
            <person name="He W."/>
            <person name="Peng H."/>
            <person name="Liu Y."/>
            <person name="Wu K."/>
            <person name="Chen J."/>
            <person name="Lirakis M."/>
            <person name="Topalis P."/>
            <person name="Van Leeuwen T."/>
            <person name="Hall A.B."/>
            <person name="Jiang X."/>
            <person name="Thorpe C."/>
            <person name="Mueller R.L."/>
            <person name="Sun C."/>
            <person name="Waterhouse R.M."/>
            <person name="Yan G."/>
            <person name="Tu Z.J."/>
            <person name="Fang X."/>
            <person name="James A.A."/>
        </authorList>
    </citation>
    <scope>NUCLEOTIDE SEQUENCE [LARGE SCALE GENOMIC DNA]</scope>
    <source>
        <strain evidence="5">Foshan</strain>
    </source>
</reference>
<dbReference type="InterPro" id="IPR006600">
    <property type="entry name" value="HTH_CenpB_DNA-bd_dom"/>
</dbReference>
<evidence type="ECO:0000256" key="1">
    <source>
        <dbReference type="ARBA" id="ARBA00004123"/>
    </source>
</evidence>
<dbReference type="Pfam" id="PF03221">
    <property type="entry name" value="HTH_Tnp_Tc5"/>
    <property type="match status" value="1"/>
</dbReference>
<dbReference type="SUPFAM" id="SSF46689">
    <property type="entry name" value="Homeodomain-like"/>
    <property type="match status" value="2"/>
</dbReference>
<evidence type="ECO:0000256" key="2">
    <source>
        <dbReference type="ARBA" id="ARBA00023125"/>
    </source>
</evidence>
<reference evidence="4" key="2">
    <citation type="submission" date="2025-05" db="UniProtKB">
        <authorList>
            <consortium name="EnsemblMetazoa"/>
        </authorList>
    </citation>
    <scope>IDENTIFICATION</scope>
    <source>
        <strain evidence="4">Foshan</strain>
    </source>
</reference>
<dbReference type="InterPro" id="IPR050863">
    <property type="entry name" value="CenT-Element_Derived"/>
</dbReference>
<dbReference type="Proteomes" id="UP000069940">
    <property type="component" value="Unassembled WGS sequence"/>
</dbReference>
<dbReference type="InterPro" id="IPR004875">
    <property type="entry name" value="DDE_SF_endonuclease_dom"/>
</dbReference>
<dbReference type="PROSITE" id="PS51253">
    <property type="entry name" value="HTH_CENPB"/>
    <property type="match status" value="1"/>
</dbReference>
<organism evidence="4 5">
    <name type="scientific">Aedes albopictus</name>
    <name type="common">Asian tiger mosquito</name>
    <name type="synonym">Stegomyia albopicta</name>
    <dbReference type="NCBI Taxonomy" id="7160"/>
    <lineage>
        <taxon>Eukaryota</taxon>
        <taxon>Metazoa</taxon>
        <taxon>Ecdysozoa</taxon>
        <taxon>Arthropoda</taxon>
        <taxon>Hexapoda</taxon>
        <taxon>Insecta</taxon>
        <taxon>Pterygota</taxon>
        <taxon>Neoptera</taxon>
        <taxon>Endopterygota</taxon>
        <taxon>Diptera</taxon>
        <taxon>Nematocera</taxon>
        <taxon>Culicoidea</taxon>
        <taxon>Culicidae</taxon>
        <taxon>Culicinae</taxon>
        <taxon>Aedini</taxon>
        <taxon>Aedes</taxon>
        <taxon>Stegomyia</taxon>
    </lineage>
</organism>
<dbReference type="PANTHER" id="PTHR19303:SF16">
    <property type="entry name" value="JERKY PROTEIN HOMOLOG-LIKE"/>
    <property type="match status" value="1"/>
</dbReference>
<name>A0ABM1XSP5_AEDAL</name>
<dbReference type="Pfam" id="PF03184">
    <property type="entry name" value="DDE_1"/>
    <property type="match status" value="1"/>
</dbReference>
<dbReference type="SMART" id="SM00674">
    <property type="entry name" value="CENPB"/>
    <property type="match status" value="1"/>
</dbReference>
<evidence type="ECO:0000259" key="3">
    <source>
        <dbReference type="PROSITE" id="PS51253"/>
    </source>
</evidence>
<accession>A0ABM1XSP5</accession>
<dbReference type="Gene3D" id="1.10.10.60">
    <property type="entry name" value="Homeodomain-like"/>
    <property type="match status" value="1"/>
</dbReference>
<dbReference type="InterPro" id="IPR009057">
    <property type="entry name" value="Homeodomain-like_sf"/>
</dbReference>
<feature type="domain" description="HTH CENPB-type" evidence="3">
    <location>
        <begin position="72"/>
        <end position="143"/>
    </location>
</feature>
<comment type="subcellular location">
    <subcellularLocation>
        <location evidence="1">Nucleus</location>
    </subcellularLocation>
</comment>
<evidence type="ECO:0000313" key="4">
    <source>
        <dbReference type="EnsemblMetazoa" id="AALFPA23_002476.P2332"/>
    </source>
</evidence>
<dbReference type="EnsemblMetazoa" id="AALFPA23_002476.R2332">
    <property type="protein sequence ID" value="AALFPA23_002476.P2332"/>
    <property type="gene ID" value="AALFPA23_002476"/>
</dbReference>